<evidence type="ECO:0000256" key="1">
    <source>
        <dbReference type="ARBA" id="ARBA00000142"/>
    </source>
</evidence>
<dbReference type="Pfam" id="PF02390">
    <property type="entry name" value="Methyltransf_4"/>
    <property type="match status" value="1"/>
</dbReference>
<dbReference type="InterPro" id="IPR003358">
    <property type="entry name" value="tRNA_(Gua-N-7)_MeTrfase_Trmb"/>
</dbReference>
<name>A0A1H6U2L3_9GAMM</name>
<evidence type="ECO:0000256" key="6">
    <source>
        <dbReference type="ARBA" id="ARBA00022691"/>
    </source>
</evidence>
<keyword evidence="6" id="KW-0949">S-adenosyl-L-methionine</keyword>
<dbReference type="Gene3D" id="3.40.50.150">
    <property type="entry name" value="Vaccinia Virus protein VP39"/>
    <property type="match status" value="1"/>
</dbReference>
<evidence type="ECO:0000256" key="7">
    <source>
        <dbReference type="ARBA" id="ARBA00022694"/>
    </source>
</evidence>
<keyword evidence="4 8" id="KW-0489">Methyltransferase</keyword>
<accession>A0A1H6U2L3</accession>
<dbReference type="EC" id="2.1.1.33" evidence="3"/>
<gene>
    <name evidence="8" type="ORF">SAMN05421831_11338</name>
</gene>
<dbReference type="SUPFAM" id="SSF53335">
    <property type="entry name" value="S-adenosyl-L-methionine-dependent methyltransferases"/>
    <property type="match status" value="1"/>
</dbReference>
<dbReference type="GO" id="GO:0008176">
    <property type="term" value="F:tRNA (guanine(46)-N7)-methyltransferase activity"/>
    <property type="evidence" value="ECO:0007669"/>
    <property type="project" value="UniProtKB-EC"/>
</dbReference>
<proteinExistence type="predicted"/>
<evidence type="ECO:0000256" key="5">
    <source>
        <dbReference type="ARBA" id="ARBA00022679"/>
    </source>
</evidence>
<comment type="catalytic activity">
    <reaction evidence="1">
        <text>guanosine(46) in tRNA + S-adenosyl-L-methionine = N(7)-methylguanosine(46) in tRNA + S-adenosyl-L-homocysteine</text>
        <dbReference type="Rhea" id="RHEA:42708"/>
        <dbReference type="Rhea" id="RHEA-COMP:10188"/>
        <dbReference type="Rhea" id="RHEA-COMP:10189"/>
        <dbReference type="ChEBI" id="CHEBI:57856"/>
        <dbReference type="ChEBI" id="CHEBI:59789"/>
        <dbReference type="ChEBI" id="CHEBI:74269"/>
        <dbReference type="ChEBI" id="CHEBI:74480"/>
        <dbReference type="EC" id="2.1.1.33"/>
    </reaction>
</comment>
<comment type="function">
    <text evidence="2">Catalyzes the formation of N(7)-methylguanine at position 46 (m7G46) in tRNA.</text>
</comment>
<dbReference type="InterPro" id="IPR029063">
    <property type="entry name" value="SAM-dependent_MTases_sf"/>
</dbReference>
<dbReference type="EMBL" id="FNYH01000013">
    <property type="protein sequence ID" value="SEI85716.1"/>
    <property type="molecule type" value="Genomic_DNA"/>
</dbReference>
<evidence type="ECO:0000313" key="9">
    <source>
        <dbReference type="Proteomes" id="UP000242999"/>
    </source>
</evidence>
<reference evidence="9" key="1">
    <citation type="submission" date="2016-10" db="EMBL/GenBank/DDBJ databases">
        <authorList>
            <person name="Varghese N."/>
            <person name="Submissions S."/>
        </authorList>
    </citation>
    <scope>NUCLEOTIDE SEQUENCE [LARGE SCALE GENOMIC DNA]</scope>
    <source>
        <strain evidence="9">DSM 7165</strain>
    </source>
</reference>
<keyword evidence="9" id="KW-1185">Reference proteome</keyword>
<evidence type="ECO:0000313" key="8">
    <source>
        <dbReference type="EMBL" id="SEI85716.1"/>
    </source>
</evidence>
<keyword evidence="5" id="KW-0808">Transferase</keyword>
<dbReference type="OrthoDB" id="9809889at2"/>
<protein>
    <recommendedName>
        <fullName evidence="3">tRNA (guanine(46)-N(7))-methyltransferase</fullName>
        <ecNumber evidence="3">2.1.1.33</ecNumber>
    </recommendedName>
</protein>
<organism evidence="8 9">
    <name type="scientific">Allopseudospirillum japonicum</name>
    <dbReference type="NCBI Taxonomy" id="64971"/>
    <lineage>
        <taxon>Bacteria</taxon>
        <taxon>Pseudomonadati</taxon>
        <taxon>Pseudomonadota</taxon>
        <taxon>Gammaproteobacteria</taxon>
        <taxon>Oceanospirillales</taxon>
        <taxon>Oceanospirillaceae</taxon>
        <taxon>Allopseudospirillum</taxon>
    </lineage>
</organism>
<dbReference type="STRING" id="64971.SAMN05421831_11338"/>
<dbReference type="AlphaFoldDB" id="A0A1H6U2L3"/>
<dbReference type="PROSITE" id="PS51625">
    <property type="entry name" value="SAM_MT_TRMB"/>
    <property type="match status" value="1"/>
</dbReference>
<dbReference type="Proteomes" id="UP000242999">
    <property type="component" value="Unassembled WGS sequence"/>
</dbReference>
<sequence length="223" mass="25621">MPEDFANSRLPVSQQHQIHPHLLAQVARYAESRFHKPIQDFNQQAFIQAQSAWQAHQGPIILDSGCGVGVSTRLLAQTFPQHFVIGVDRSAARLSRRLGPLPANACLIRADLVDFWRLLHIHQWPIARHYVLYPNPYPKASQLHYRWHAHPVWPSLLAISPYLIMRTNWLIYAQEWAAALAFYRRSAPVQLLDSQEVARQPLTAFERKYQASGHPLYQVLVSS</sequence>
<evidence type="ECO:0000256" key="4">
    <source>
        <dbReference type="ARBA" id="ARBA00022603"/>
    </source>
</evidence>
<evidence type="ECO:0000256" key="3">
    <source>
        <dbReference type="ARBA" id="ARBA00011977"/>
    </source>
</evidence>
<evidence type="ECO:0000256" key="2">
    <source>
        <dbReference type="ARBA" id="ARBA00003015"/>
    </source>
</evidence>
<dbReference type="RefSeq" id="WP_093311732.1">
    <property type="nucleotide sequence ID" value="NZ_FNYH01000013.1"/>
</dbReference>
<keyword evidence="7" id="KW-0819">tRNA processing</keyword>